<dbReference type="AlphaFoldDB" id="A0A920CXY5"/>
<gene>
    <name evidence="3" type="ORF">J40TS1_11760</name>
</gene>
<feature type="compositionally biased region" description="Polar residues" evidence="1">
    <location>
        <begin position="15"/>
        <end position="34"/>
    </location>
</feature>
<feature type="transmembrane region" description="Helical" evidence="2">
    <location>
        <begin position="192"/>
        <end position="217"/>
    </location>
</feature>
<evidence type="ECO:0000256" key="2">
    <source>
        <dbReference type="SAM" id="Phobius"/>
    </source>
</evidence>
<evidence type="ECO:0000256" key="1">
    <source>
        <dbReference type="SAM" id="MobiDB-lite"/>
    </source>
</evidence>
<keyword evidence="4" id="KW-1185">Reference proteome</keyword>
<keyword evidence="2" id="KW-0812">Transmembrane</keyword>
<feature type="region of interest" description="Disordered" evidence="1">
    <location>
        <begin position="1"/>
        <end position="87"/>
    </location>
</feature>
<name>A0A920CXY5_9BACL</name>
<feature type="compositionally biased region" description="Low complexity" evidence="1">
    <location>
        <begin position="1"/>
        <end position="14"/>
    </location>
</feature>
<feature type="compositionally biased region" description="Polar residues" evidence="1">
    <location>
        <begin position="44"/>
        <end position="55"/>
    </location>
</feature>
<keyword evidence="2" id="KW-0472">Membrane</keyword>
<organism evidence="3 4">
    <name type="scientific">Paenibacillus montaniterrae</name>
    <dbReference type="NCBI Taxonomy" id="429341"/>
    <lineage>
        <taxon>Bacteria</taxon>
        <taxon>Bacillati</taxon>
        <taxon>Bacillota</taxon>
        <taxon>Bacilli</taxon>
        <taxon>Bacillales</taxon>
        <taxon>Paenibacillaceae</taxon>
        <taxon>Paenibacillus</taxon>
    </lineage>
</organism>
<reference evidence="3" key="1">
    <citation type="submission" date="2021-03" db="EMBL/GenBank/DDBJ databases">
        <title>Antimicrobial resistance genes in bacteria isolated from Japanese honey, and their potential for conferring macrolide and lincosamide resistance in the American foulbrood pathogen Paenibacillus larvae.</title>
        <authorList>
            <person name="Okamoto M."/>
            <person name="Kumagai M."/>
            <person name="Kanamori H."/>
            <person name="Takamatsu D."/>
        </authorList>
    </citation>
    <scope>NUCLEOTIDE SEQUENCE</scope>
    <source>
        <strain evidence="3">J40TS1</strain>
    </source>
</reference>
<proteinExistence type="predicted"/>
<dbReference type="Proteomes" id="UP000683139">
    <property type="component" value="Unassembled WGS sequence"/>
</dbReference>
<evidence type="ECO:0000313" key="4">
    <source>
        <dbReference type="Proteomes" id="UP000683139"/>
    </source>
</evidence>
<dbReference type="EMBL" id="BOSE01000001">
    <property type="protein sequence ID" value="GIP15534.1"/>
    <property type="molecule type" value="Genomic_DNA"/>
</dbReference>
<feature type="transmembrane region" description="Helical" evidence="2">
    <location>
        <begin position="155"/>
        <end position="185"/>
    </location>
</feature>
<accession>A0A920CXY5</accession>
<feature type="compositionally biased region" description="Low complexity" evidence="1">
    <location>
        <begin position="58"/>
        <end position="68"/>
    </location>
</feature>
<dbReference type="RefSeq" id="WP_213513731.1">
    <property type="nucleotide sequence ID" value="NZ_BOSE01000001.1"/>
</dbReference>
<evidence type="ECO:0008006" key="5">
    <source>
        <dbReference type="Google" id="ProtNLM"/>
    </source>
</evidence>
<feature type="transmembrane region" description="Helical" evidence="2">
    <location>
        <begin position="101"/>
        <end position="126"/>
    </location>
</feature>
<sequence length="222" mass="23620">MEHSNSSNSNPPKNQHTSQEQQNGTASTAPQASKSIKAKGRFSPKNTVPNTTGQPYEQPGYAQPQAGPYGPPPFAEQQPPYYGAPPVGEPSGKLKHGGLGIASFILAIISILAIVIGFVVIFSSILNMSQEDILMLQDPAYIESMIISAESMPPFIVSVVVGGLLMIASALISFIGFLLGCISLFIKQRRKVFGIIGTVLNGLLCFGGLIFFLLSFVSTFTV</sequence>
<comment type="caution">
    <text evidence="3">The sequence shown here is derived from an EMBL/GenBank/DDBJ whole genome shotgun (WGS) entry which is preliminary data.</text>
</comment>
<protein>
    <recommendedName>
        <fullName evidence="5">DUF4064 domain-containing protein</fullName>
    </recommendedName>
</protein>
<evidence type="ECO:0000313" key="3">
    <source>
        <dbReference type="EMBL" id="GIP15534.1"/>
    </source>
</evidence>
<keyword evidence="2" id="KW-1133">Transmembrane helix</keyword>